<accession>A0A484M0M9</accession>
<name>A0A484M0M9_9ASTE</name>
<evidence type="ECO:0000313" key="2">
    <source>
        <dbReference type="Proteomes" id="UP000595140"/>
    </source>
</evidence>
<dbReference type="AlphaFoldDB" id="A0A484M0M9"/>
<proteinExistence type="predicted"/>
<dbReference type="Proteomes" id="UP000595140">
    <property type="component" value="Unassembled WGS sequence"/>
</dbReference>
<organism evidence="1 2">
    <name type="scientific">Cuscuta campestris</name>
    <dbReference type="NCBI Taxonomy" id="132261"/>
    <lineage>
        <taxon>Eukaryota</taxon>
        <taxon>Viridiplantae</taxon>
        <taxon>Streptophyta</taxon>
        <taxon>Embryophyta</taxon>
        <taxon>Tracheophyta</taxon>
        <taxon>Spermatophyta</taxon>
        <taxon>Magnoliopsida</taxon>
        <taxon>eudicotyledons</taxon>
        <taxon>Gunneridae</taxon>
        <taxon>Pentapetalae</taxon>
        <taxon>asterids</taxon>
        <taxon>lamiids</taxon>
        <taxon>Solanales</taxon>
        <taxon>Convolvulaceae</taxon>
        <taxon>Cuscuteae</taxon>
        <taxon>Cuscuta</taxon>
        <taxon>Cuscuta subgen. Grammica</taxon>
        <taxon>Cuscuta sect. Cleistogrammica</taxon>
    </lineage>
</organism>
<sequence length="84" mass="9610">MEGLIPLVCRSINRSRKLRRYDSLPSAAAEDDQKAAVVDAKRHRRHDSFPVEYYYPCSSRTHKAGKLDRFGSQKIFSCLKPKGV</sequence>
<dbReference type="OrthoDB" id="650808at2759"/>
<dbReference type="EMBL" id="OOIL02002358">
    <property type="protein sequence ID" value="VFQ82352.1"/>
    <property type="molecule type" value="Genomic_DNA"/>
</dbReference>
<gene>
    <name evidence="1" type="ORF">CCAM_LOCUS24128</name>
</gene>
<dbReference type="PANTHER" id="PTHR35485:SF4">
    <property type="entry name" value="EXPRESSED PROTEIN"/>
    <property type="match status" value="1"/>
</dbReference>
<keyword evidence="2" id="KW-1185">Reference proteome</keyword>
<dbReference type="PANTHER" id="PTHR35485">
    <property type="entry name" value="OS01G0888900 PROTEIN"/>
    <property type="match status" value="1"/>
</dbReference>
<evidence type="ECO:0000313" key="1">
    <source>
        <dbReference type="EMBL" id="VFQ82352.1"/>
    </source>
</evidence>
<protein>
    <submittedName>
        <fullName evidence="1">Uncharacterized protein</fullName>
    </submittedName>
</protein>
<reference evidence="1 2" key="1">
    <citation type="submission" date="2018-04" db="EMBL/GenBank/DDBJ databases">
        <authorList>
            <person name="Vogel A."/>
        </authorList>
    </citation>
    <scope>NUCLEOTIDE SEQUENCE [LARGE SCALE GENOMIC DNA]</scope>
</reference>